<accession>A0A1E4TBQ9</accession>
<feature type="region of interest" description="Disordered" evidence="5">
    <location>
        <begin position="88"/>
        <end position="131"/>
    </location>
</feature>
<dbReference type="EMBL" id="KV453843">
    <property type="protein sequence ID" value="ODV89153.1"/>
    <property type="molecule type" value="Genomic_DNA"/>
</dbReference>
<dbReference type="GO" id="GO:0051321">
    <property type="term" value="P:meiotic cell cycle"/>
    <property type="evidence" value="ECO:0007669"/>
    <property type="project" value="UniProtKB-UniRule"/>
</dbReference>
<evidence type="ECO:0000313" key="9">
    <source>
        <dbReference type="Proteomes" id="UP000095023"/>
    </source>
</evidence>
<feature type="compositionally biased region" description="Basic and acidic residues" evidence="5">
    <location>
        <begin position="587"/>
        <end position="599"/>
    </location>
</feature>
<sequence>MSAELVTPSSYLLAVLLVISTLDGAQFVFTCPPSPSNHNFKAAPSIYEILAQTAADSDSESDLSSEEEPENVFVSARSFSSLNIEDSRRYSDTSNGANISETPPQTGSFTSHDSRPKLESEDDNSRDLNNLETSFSDKSKFNSILGFDLQFLGDTLSPPPKLCNTRFELCIDDMVFLGLPVRPMADGSWSRYKSRQTHAKNPAREGDNEHDTISDDPDDSDKQHSRKRSLRSMNMFHVVFVLNPPDLEYQKRCNELYHFIIRHLASALRKEQARTNYVSEQVELILSTRDSSDAPNETNKDLLTCLEEYTTDTLWARTIQASQLAFSLSQLYTAITTNSIANIMINETMHAFQIPIQTQFSKLPPILNVIPSGIYISTVYPLDRSPNASSGISSDLYGQQSDSSITRTQCLLTCGHFALLLLDEPENIIRDINPEPDSPVVSLIQSVYPTESLIKIASAMDIILDDVVELAEHLIYWRRARWIMPLTPRGVYIVSPAAPMKDIYRHAPLFKDAFPTLPNLPTLLSLISQLGTATFHRVIPSRDHRDQYLQALAWLIRYGYVTRLFTFVWIRVPRDVKIEVARQVKTARRELEAKDDPKKQRQSLNVPSEKIEALSIDDTISEIASERSSTKHDASSTATGPAQNELKDLLGNLTFTQNQQLNEATATESLLLDPARPTVIEKRWLAKMLEDKPPDIVALFNKVSKHFNGRVPLECIPKAENISRQDLRRLVTEMDSVLILNRHW</sequence>
<feature type="chain" id="PRO_5009163130" description="Nitrogen permease regulator 3" evidence="6">
    <location>
        <begin position="25"/>
        <end position="744"/>
    </location>
</feature>
<feature type="compositionally biased region" description="Polar residues" evidence="5">
    <location>
        <begin position="92"/>
        <end position="111"/>
    </location>
</feature>
<evidence type="ECO:0000259" key="7">
    <source>
        <dbReference type="Pfam" id="PF24064"/>
    </source>
</evidence>
<evidence type="ECO:0000256" key="5">
    <source>
        <dbReference type="SAM" id="MobiDB-lite"/>
    </source>
</evidence>
<dbReference type="Proteomes" id="UP000095023">
    <property type="component" value="Unassembled WGS sequence"/>
</dbReference>
<dbReference type="GO" id="GO:1990130">
    <property type="term" value="C:GATOR1 complex"/>
    <property type="evidence" value="ECO:0007669"/>
    <property type="project" value="TreeGrafter"/>
</dbReference>
<evidence type="ECO:0000313" key="8">
    <source>
        <dbReference type="EMBL" id="ODV89153.1"/>
    </source>
</evidence>
<feature type="signal peptide" evidence="6">
    <location>
        <begin position="1"/>
        <end position="24"/>
    </location>
</feature>
<dbReference type="GO" id="GO:0038202">
    <property type="term" value="P:TORC1 signaling"/>
    <property type="evidence" value="ECO:0007669"/>
    <property type="project" value="TreeGrafter"/>
</dbReference>
<dbReference type="OrthoDB" id="18648at2759"/>
<dbReference type="GO" id="GO:1904262">
    <property type="term" value="P:negative regulation of TORC1 signaling"/>
    <property type="evidence" value="ECO:0007669"/>
    <property type="project" value="TreeGrafter"/>
</dbReference>
<dbReference type="InterPro" id="IPR056603">
    <property type="entry name" value="HTH_NPRL3"/>
</dbReference>
<gene>
    <name evidence="8" type="ORF">CANCADRAFT_27840</name>
</gene>
<organism evidence="8 9">
    <name type="scientific">Tortispora caseinolytica NRRL Y-17796</name>
    <dbReference type="NCBI Taxonomy" id="767744"/>
    <lineage>
        <taxon>Eukaryota</taxon>
        <taxon>Fungi</taxon>
        <taxon>Dikarya</taxon>
        <taxon>Ascomycota</taxon>
        <taxon>Saccharomycotina</taxon>
        <taxon>Trigonopsidomycetes</taxon>
        <taxon>Trigonopsidales</taxon>
        <taxon>Trigonopsidaceae</taxon>
        <taxon>Tortispora</taxon>
    </lineage>
</organism>
<dbReference type="GO" id="GO:0034198">
    <property type="term" value="P:cellular response to amino acid starvation"/>
    <property type="evidence" value="ECO:0007669"/>
    <property type="project" value="TreeGrafter"/>
</dbReference>
<dbReference type="GO" id="GO:0010508">
    <property type="term" value="P:positive regulation of autophagy"/>
    <property type="evidence" value="ECO:0007669"/>
    <property type="project" value="TreeGrafter"/>
</dbReference>
<keyword evidence="4 6" id="KW-0732">Signal</keyword>
<dbReference type="PANTHER" id="PTHR13153">
    <property type="entry name" value="CGTHBA PROTEIN -14 GENE PROTEIN"/>
    <property type="match status" value="1"/>
</dbReference>
<feature type="domain" description="GATOR1 complex protein NPRL3 C-terminal HTH" evidence="7">
    <location>
        <begin position="678"/>
        <end position="739"/>
    </location>
</feature>
<dbReference type="GO" id="GO:0005774">
    <property type="term" value="C:vacuolar membrane"/>
    <property type="evidence" value="ECO:0007669"/>
    <property type="project" value="UniProtKB-SubCell"/>
</dbReference>
<dbReference type="AlphaFoldDB" id="A0A1E4TBQ9"/>
<dbReference type="PANTHER" id="PTHR13153:SF5">
    <property type="entry name" value="GATOR COMPLEX PROTEIN NPRL3"/>
    <property type="match status" value="1"/>
</dbReference>
<feature type="region of interest" description="Disordered" evidence="5">
    <location>
        <begin position="587"/>
        <end position="607"/>
    </location>
</feature>
<proteinExistence type="inferred from homology"/>
<evidence type="ECO:0000256" key="4">
    <source>
        <dbReference type="RuleBase" id="RU368069"/>
    </source>
</evidence>
<keyword evidence="4" id="KW-0469">Meiosis</keyword>
<dbReference type="InterPro" id="IPR005365">
    <property type="entry name" value="Npr3"/>
</dbReference>
<comment type="similarity">
    <text evidence="1 4">Belongs to the NPR3 family.</text>
</comment>
<comment type="subcellular location">
    <subcellularLocation>
        <location evidence="4">Vacuole membrane</location>
        <topology evidence="4">Peripheral membrane protein</topology>
    </subcellularLocation>
</comment>
<feature type="compositionally biased region" description="Basic and acidic residues" evidence="5">
    <location>
        <begin position="202"/>
        <end position="213"/>
    </location>
</feature>
<dbReference type="Pfam" id="PF24064">
    <property type="entry name" value="HTH_NPRL3"/>
    <property type="match status" value="1"/>
</dbReference>
<feature type="compositionally biased region" description="Basic and acidic residues" evidence="5">
    <location>
        <begin position="112"/>
        <end position="126"/>
    </location>
</feature>
<comment type="function">
    <text evidence="4">Mediates inactivation of the TORC1 complex in response to amino acid starvation. Required for meiotic nuclear division.</text>
</comment>
<keyword evidence="9" id="KW-1185">Reference proteome</keyword>
<reference evidence="9" key="1">
    <citation type="submission" date="2016-02" db="EMBL/GenBank/DDBJ databases">
        <title>Comparative genomics of biotechnologically important yeasts.</title>
        <authorList>
            <consortium name="DOE Joint Genome Institute"/>
            <person name="Riley R."/>
            <person name="Haridas S."/>
            <person name="Wolfe K.H."/>
            <person name="Lopes M.R."/>
            <person name="Hittinger C.T."/>
            <person name="Goker M."/>
            <person name="Salamov A."/>
            <person name="Wisecaver J."/>
            <person name="Long T.M."/>
            <person name="Aerts A.L."/>
            <person name="Barry K."/>
            <person name="Choi C."/>
            <person name="Clum A."/>
            <person name="Coughlan A.Y."/>
            <person name="Deshpande S."/>
            <person name="Douglass A.P."/>
            <person name="Hanson S.J."/>
            <person name="Klenk H.-P."/>
            <person name="Labutti K."/>
            <person name="Lapidus A."/>
            <person name="Lindquist E."/>
            <person name="Lipzen A."/>
            <person name="Meier-Kolthoff J.P."/>
            <person name="Ohm R.A."/>
            <person name="Otillar R.P."/>
            <person name="Pangilinan J."/>
            <person name="Peng Y."/>
            <person name="Rokas A."/>
            <person name="Rosa C.A."/>
            <person name="Scheuner C."/>
            <person name="Sibirny A.A."/>
            <person name="Slot J.C."/>
            <person name="Stielow J.B."/>
            <person name="Sun H."/>
            <person name="Kurtzman C.P."/>
            <person name="Blackwell M."/>
            <person name="Jeffries T.W."/>
            <person name="Grigoriev I.V."/>
        </authorList>
    </citation>
    <scope>NUCLEOTIDE SEQUENCE [LARGE SCALE GENOMIC DNA]</scope>
    <source>
        <strain evidence="9">NRRL Y-17796</strain>
    </source>
</reference>
<evidence type="ECO:0000256" key="1">
    <source>
        <dbReference type="ARBA" id="ARBA00010546"/>
    </source>
</evidence>
<evidence type="ECO:0000256" key="6">
    <source>
        <dbReference type="SAM" id="SignalP"/>
    </source>
</evidence>
<protein>
    <recommendedName>
        <fullName evidence="2 4">Nitrogen permease regulator 3</fullName>
    </recommendedName>
    <alternativeName>
        <fullName evidence="3 4">Required for meiotic nuclear division protein 11</fullName>
    </alternativeName>
</protein>
<evidence type="ECO:0000256" key="3">
    <source>
        <dbReference type="ARBA" id="ARBA00030028"/>
    </source>
</evidence>
<name>A0A1E4TBQ9_9ASCO</name>
<evidence type="ECO:0000256" key="2">
    <source>
        <dbReference type="ARBA" id="ARBA00017880"/>
    </source>
</evidence>
<dbReference type="Pfam" id="PF03666">
    <property type="entry name" value="NPR3"/>
    <property type="match status" value="1"/>
</dbReference>
<feature type="region of interest" description="Disordered" evidence="5">
    <location>
        <begin position="192"/>
        <end position="227"/>
    </location>
</feature>